<dbReference type="Pfam" id="PF00665">
    <property type="entry name" value="rve"/>
    <property type="match status" value="1"/>
</dbReference>
<dbReference type="STRING" id="54.SAMN02745121_09012"/>
<dbReference type="PANTHER" id="PTHR46889">
    <property type="entry name" value="TRANSPOSASE INSF FOR INSERTION SEQUENCE IS3B-RELATED"/>
    <property type="match status" value="1"/>
</dbReference>
<name>A0A1I2IX42_9BACT</name>
<dbReference type="AlphaFoldDB" id="A0A1I2IX42"/>
<dbReference type="InterPro" id="IPR001584">
    <property type="entry name" value="Integrase_cat-core"/>
</dbReference>
<keyword evidence="4" id="KW-1185">Reference proteome</keyword>
<dbReference type="Proteomes" id="UP000199400">
    <property type="component" value="Unassembled WGS sequence"/>
</dbReference>
<feature type="region of interest" description="Disordered" evidence="1">
    <location>
        <begin position="288"/>
        <end position="316"/>
    </location>
</feature>
<proteinExistence type="predicted"/>
<reference evidence="4" key="1">
    <citation type="submission" date="2016-10" db="EMBL/GenBank/DDBJ databases">
        <authorList>
            <person name="Varghese N."/>
            <person name="Submissions S."/>
        </authorList>
    </citation>
    <scope>NUCLEOTIDE SEQUENCE [LARGE SCALE GENOMIC DNA]</scope>
    <source>
        <strain evidence="4">ATCC 25963</strain>
    </source>
</reference>
<evidence type="ECO:0000256" key="1">
    <source>
        <dbReference type="SAM" id="MobiDB-lite"/>
    </source>
</evidence>
<dbReference type="InterPro" id="IPR036397">
    <property type="entry name" value="RNaseH_sf"/>
</dbReference>
<dbReference type="GO" id="GO:0003676">
    <property type="term" value="F:nucleic acid binding"/>
    <property type="evidence" value="ECO:0007669"/>
    <property type="project" value="InterPro"/>
</dbReference>
<protein>
    <submittedName>
        <fullName evidence="3">Transposase InsO and inactivated derivatives</fullName>
    </submittedName>
</protein>
<dbReference type="EMBL" id="FOMX01000089">
    <property type="protein sequence ID" value="SFF46173.1"/>
    <property type="molecule type" value="Genomic_DNA"/>
</dbReference>
<dbReference type="GO" id="GO:0015074">
    <property type="term" value="P:DNA integration"/>
    <property type="evidence" value="ECO:0007669"/>
    <property type="project" value="InterPro"/>
</dbReference>
<sequence length="316" mass="36416">MLELLHSERFVDKAPEVIVPTLLDEQRWLCSARTMYRLLAAEGELRERRRQRRHPEYKRPELLATAPNQVWSWDVTWLRGPTKGQYYYLYVLLDIYSRCVVGWTLARRERADIAARLIRAACDKQQIRPKQLTIHADRGAVSTARELADLYDALGARRSHSRPHVSDDNPYSEAHFKTLKYTHDYPDRFASYDDAHAFCLRFVDGYNHHHRHSGIAFLAPADVHYGRTEAILSVRTATLHAAYDAHPERFVRGRPTPRRPPAAVYINPPRPPERGLREYDVHVLTDRCITTDPSPGGQGGESSHSLNQTRALSQNH</sequence>
<dbReference type="PANTHER" id="PTHR46889:SF4">
    <property type="entry name" value="TRANSPOSASE INSO FOR INSERTION SEQUENCE ELEMENT IS911B-RELATED"/>
    <property type="match status" value="1"/>
</dbReference>
<organism evidence="3 4">
    <name type="scientific">Nannocystis exedens</name>
    <dbReference type="NCBI Taxonomy" id="54"/>
    <lineage>
        <taxon>Bacteria</taxon>
        <taxon>Pseudomonadati</taxon>
        <taxon>Myxococcota</taxon>
        <taxon>Polyangia</taxon>
        <taxon>Nannocystales</taxon>
        <taxon>Nannocystaceae</taxon>
        <taxon>Nannocystis</taxon>
    </lineage>
</organism>
<dbReference type="InterPro" id="IPR012337">
    <property type="entry name" value="RNaseH-like_sf"/>
</dbReference>
<dbReference type="InterPro" id="IPR050900">
    <property type="entry name" value="Transposase_IS3/IS150/IS904"/>
</dbReference>
<feature type="domain" description="Integrase catalytic" evidence="2">
    <location>
        <begin position="63"/>
        <end position="228"/>
    </location>
</feature>
<accession>A0A1I2IX42</accession>
<dbReference type="Gene3D" id="3.30.420.10">
    <property type="entry name" value="Ribonuclease H-like superfamily/Ribonuclease H"/>
    <property type="match status" value="1"/>
</dbReference>
<evidence type="ECO:0000313" key="3">
    <source>
        <dbReference type="EMBL" id="SFF46173.1"/>
    </source>
</evidence>
<feature type="region of interest" description="Disordered" evidence="1">
    <location>
        <begin position="250"/>
        <end position="272"/>
    </location>
</feature>
<dbReference type="PROSITE" id="PS50994">
    <property type="entry name" value="INTEGRASE"/>
    <property type="match status" value="1"/>
</dbReference>
<gene>
    <name evidence="3" type="ORF">SAMN02745121_09012</name>
</gene>
<feature type="compositionally biased region" description="Polar residues" evidence="1">
    <location>
        <begin position="301"/>
        <end position="316"/>
    </location>
</feature>
<evidence type="ECO:0000313" key="4">
    <source>
        <dbReference type="Proteomes" id="UP000199400"/>
    </source>
</evidence>
<dbReference type="SUPFAM" id="SSF53098">
    <property type="entry name" value="Ribonuclease H-like"/>
    <property type="match status" value="1"/>
</dbReference>
<evidence type="ECO:0000259" key="2">
    <source>
        <dbReference type="PROSITE" id="PS50994"/>
    </source>
</evidence>